<dbReference type="Proteomes" id="UP001418222">
    <property type="component" value="Unassembled WGS sequence"/>
</dbReference>
<feature type="transmembrane region" description="Helical" evidence="1">
    <location>
        <begin position="6"/>
        <end position="27"/>
    </location>
</feature>
<keyword evidence="1" id="KW-0812">Transmembrane</keyword>
<dbReference type="AlphaFoldDB" id="A0AAP0B3Y6"/>
<name>A0AAP0B3Y6_9ASPA</name>
<keyword evidence="1" id="KW-1133">Transmembrane helix</keyword>
<reference evidence="2 3" key="1">
    <citation type="journal article" date="2022" name="Nat. Plants">
        <title>Genomes of leafy and leafless Platanthera orchids illuminate the evolution of mycoheterotrophy.</title>
        <authorList>
            <person name="Li M.H."/>
            <person name="Liu K.W."/>
            <person name="Li Z."/>
            <person name="Lu H.C."/>
            <person name="Ye Q.L."/>
            <person name="Zhang D."/>
            <person name="Wang J.Y."/>
            <person name="Li Y.F."/>
            <person name="Zhong Z.M."/>
            <person name="Liu X."/>
            <person name="Yu X."/>
            <person name="Liu D.K."/>
            <person name="Tu X.D."/>
            <person name="Liu B."/>
            <person name="Hao Y."/>
            <person name="Liao X.Y."/>
            <person name="Jiang Y.T."/>
            <person name="Sun W.H."/>
            <person name="Chen J."/>
            <person name="Chen Y.Q."/>
            <person name="Ai Y."/>
            <person name="Zhai J.W."/>
            <person name="Wu S.S."/>
            <person name="Zhou Z."/>
            <person name="Hsiao Y.Y."/>
            <person name="Wu W.L."/>
            <person name="Chen Y.Y."/>
            <person name="Lin Y.F."/>
            <person name="Hsu J.L."/>
            <person name="Li C.Y."/>
            <person name="Wang Z.W."/>
            <person name="Zhao X."/>
            <person name="Zhong W.Y."/>
            <person name="Ma X.K."/>
            <person name="Ma L."/>
            <person name="Huang J."/>
            <person name="Chen G.Z."/>
            <person name="Huang M.Z."/>
            <person name="Huang L."/>
            <person name="Peng D.H."/>
            <person name="Luo Y.B."/>
            <person name="Zou S.Q."/>
            <person name="Chen S.P."/>
            <person name="Lan S."/>
            <person name="Tsai W.C."/>
            <person name="Van de Peer Y."/>
            <person name="Liu Z.J."/>
        </authorList>
    </citation>
    <scope>NUCLEOTIDE SEQUENCE [LARGE SCALE GENOMIC DNA]</scope>
    <source>
        <strain evidence="2">Lor287</strain>
    </source>
</reference>
<comment type="caution">
    <text evidence="2">The sequence shown here is derived from an EMBL/GenBank/DDBJ whole genome shotgun (WGS) entry which is preliminary data.</text>
</comment>
<evidence type="ECO:0000313" key="3">
    <source>
        <dbReference type="Proteomes" id="UP001418222"/>
    </source>
</evidence>
<evidence type="ECO:0000256" key="1">
    <source>
        <dbReference type="SAM" id="Phobius"/>
    </source>
</evidence>
<evidence type="ECO:0000313" key="2">
    <source>
        <dbReference type="EMBL" id="KAK8926305.1"/>
    </source>
</evidence>
<dbReference type="EMBL" id="JBBWWQ010000016">
    <property type="protein sequence ID" value="KAK8926305.1"/>
    <property type="molecule type" value="Genomic_DNA"/>
</dbReference>
<sequence>MAFIAFFYLVIQICLATYLAIVCAPVFHFCRSHRLTEQVCFFRPLLFATARVLPPSFASSSPRLFLHRLRTPQIDPSRDSQAQRFVQRILFRNDPFLPAQRFEAEIHCSQIRLFCEPTGALHCFSVIVGQLPFVSSGSTSSADPANFCIYRSLCALFHNTFSQGPGAVFRTTSARRFKHCLLLYIVGSNLHAFRLLTCSEFQQPARSRLFCSGASALALPAGGLLTLRLVRALLIHLRPCPPLLMLKVPQIDGILLGGPRTRMTTINSWLGAQAKQFTSIMAMLHNLQPDQHSGSIAASTLGVPQHIVPRRTRISGIASSSTSTPRHSHIQWN</sequence>
<accession>A0AAP0B3Y6</accession>
<proteinExistence type="predicted"/>
<gene>
    <name evidence="2" type="ORF">KSP39_PZI018781</name>
</gene>
<keyword evidence="1" id="KW-0472">Membrane</keyword>
<protein>
    <submittedName>
        <fullName evidence="2">Uncharacterized protein</fullName>
    </submittedName>
</protein>
<keyword evidence="3" id="KW-1185">Reference proteome</keyword>
<organism evidence="2 3">
    <name type="scientific">Platanthera zijinensis</name>
    <dbReference type="NCBI Taxonomy" id="2320716"/>
    <lineage>
        <taxon>Eukaryota</taxon>
        <taxon>Viridiplantae</taxon>
        <taxon>Streptophyta</taxon>
        <taxon>Embryophyta</taxon>
        <taxon>Tracheophyta</taxon>
        <taxon>Spermatophyta</taxon>
        <taxon>Magnoliopsida</taxon>
        <taxon>Liliopsida</taxon>
        <taxon>Asparagales</taxon>
        <taxon>Orchidaceae</taxon>
        <taxon>Orchidoideae</taxon>
        <taxon>Orchideae</taxon>
        <taxon>Orchidinae</taxon>
        <taxon>Platanthera</taxon>
    </lineage>
</organism>